<dbReference type="InterPro" id="IPR050111">
    <property type="entry name" value="C-type_lectin/snaclec_domain"/>
</dbReference>
<dbReference type="InterPro" id="IPR001304">
    <property type="entry name" value="C-type_lectin-like"/>
</dbReference>
<reference evidence="6" key="2">
    <citation type="submission" date="2025-08" db="UniProtKB">
        <authorList>
            <consortium name="Ensembl"/>
        </authorList>
    </citation>
    <scope>IDENTIFICATION</scope>
</reference>
<evidence type="ECO:0000259" key="5">
    <source>
        <dbReference type="PROSITE" id="PS50041"/>
    </source>
</evidence>
<evidence type="ECO:0000313" key="7">
    <source>
        <dbReference type="Proteomes" id="UP000472272"/>
    </source>
</evidence>
<reference evidence="6 7" key="1">
    <citation type="journal article" date="2019" name="Proc. Natl. Acad. Sci. U.S.A.">
        <title>Regulatory changes in pterin and carotenoid genes underlie balanced color polymorphisms in the wall lizard.</title>
        <authorList>
            <person name="Andrade P."/>
            <person name="Pinho C."/>
            <person name="Perez I de Lanuza G."/>
            <person name="Afonso S."/>
            <person name="Brejcha J."/>
            <person name="Rubin C.J."/>
            <person name="Wallerman O."/>
            <person name="Pereira P."/>
            <person name="Sabatino S.J."/>
            <person name="Bellati A."/>
            <person name="Pellitteri-Rosa D."/>
            <person name="Bosakova Z."/>
            <person name="Bunikis I."/>
            <person name="Carretero M.A."/>
            <person name="Feiner N."/>
            <person name="Marsik P."/>
            <person name="Pauperio F."/>
            <person name="Salvi D."/>
            <person name="Soler L."/>
            <person name="While G.M."/>
            <person name="Uller T."/>
            <person name="Font E."/>
            <person name="Andersson L."/>
            <person name="Carneiro M."/>
        </authorList>
    </citation>
    <scope>NUCLEOTIDE SEQUENCE</scope>
</reference>
<feature type="domain" description="C-type lectin" evidence="5">
    <location>
        <begin position="38"/>
        <end position="101"/>
    </location>
</feature>
<dbReference type="GeneTree" id="ENSGT01030000234937"/>
<dbReference type="AlphaFoldDB" id="A0A670J3L8"/>
<accession>A0A670J3L8</accession>
<sequence>AISSMTGFLSYITIWSSHFVLSYTLTAADRCPRGWLQYQGNCYGFFHNKLSWHEAEIECQSYGRGTHLASILARAETLMVSKHISIDKKETGVDVWIGLHDTHQVSI</sequence>
<dbReference type="SUPFAM" id="SSF56436">
    <property type="entry name" value="C-type lectin-like"/>
    <property type="match status" value="1"/>
</dbReference>
<feature type="chain" id="PRO_5025477486" description="C-type lectin domain-containing protein" evidence="4">
    <location>
        <begin position="29"/>
        <end position="107"/>
    </location>
</feature>
<evidence type="ECO:0000256" key="2">
    <source>
        <dbReference type="ARBA" id="ARBA00022525"/>
    </source>
</evidence>
<dbReference type="PANTHER" id="PTHR22803">
    <property type="entry name" value="MANNOSE, PHOSPHOLIPASE, LECTIN RECEPTOR RELATED"/>
    <property type="match status" value="1"/>
</dbReference>
<reference evidence="6" key="3">
    <citation type="submission" date="2025-09" db="UniProtKB">
        <authorList>
            <consortium name="Ensembl"/>
        </authorList>
    </citation>
    <scope>IDENTIFICATION</scope>
</reference>
<feature type="signal peptide" evidence="4">
    <location>
        <begin position="1"/>
        <end position="28"/>
    </location>
</feature>
<protein>
    <recommendedName>
        <fullName evidence="5">C-type lectin domain-containing protein</fullName>
    </recommendedName>
</protein>
<evidence type="ECO:0000313" key="6">
    <source>
        <dbReference type="Ensembl" id="ENSPMRP00000019108.1"/>
    </source>
</evidence>
<dbReference type="PROSITE" id="PS50041">
    <property type="entry name" value="C_TYPE_LECTIN_2"/>
    <property type="match status" value="1"/>
</dbReference>
<name>A0A670J3L8_PODMU</name>
<proteinExistence type="predicted"/>
<keyword evidence="3" id="KW-1015">Disulfide bond</keyword>
<keyword evidence="4" id="KW-0732">Signal</keyword>
<dbReference type="InterPro" id="IPR016187">
    <property type="entry name" value="CTDL_fold"/>
</dbReference>
<evidence type="ECO:0000256" key="3">
    <source>
        <dbReference type="ARBA" id="ARBA00023157"/>
    </source>
</evidence>
<evidence type="ECO:0000256" key="4">
    <source>
        <dbReference type="SAM" id="SignalP"/>
    </source>
</evidence>
<dbReference type="Proteomes" id="UP000472272">
    <property type="component" value="Chromosome 13"/>
</dbReference>
<dbReference type="Gene3D" id="3.10.100.10">
    <property type="entry name" value="Mannose-Binding Protein A, subunit A"/>
    <property type="match status" value="1"/>
</dbReference>
<comment type="subcellular location">
    <subcellularLocation>
        <location evidence="1">Secreted</location>
    </subcellularLocation>
</comment>
<dbReference type="Pfam" id="PF00059">
    <property type="entry name" value="Lectin_C"/>
    <property type="match status" value="1"/>
</dbReference>
<dbReference type="InterPro" id="IPR016186">
    <property type="entry name" value="C-type_lectin-like/link_sf"/>
</dbReference>
<organism evidence="6 7">
    <name type="scientific">Podarcis muralis</name>
    <name type="common">Wall lizard</name>
    <name type="synonym">Lacerta muralis</name>
    <dbReference type="NCBI Taxonomy" id="64176"/>
    <lineage>
        <taxon>Eukaryota</taxon>
        <taxon>Metazoa</taxon>
        <taxon>Chordata</taxon>
        <taxon>Craniata</taxon>
        <taxon>Vertebrata</taxon>
        <taxon>Euteleostomi</taxon>
        <taxon>Lepidosauria</taxon>
        <taxon>Squamata</taxon>
        <taxon>Bifurcata</taxon>
        <taxon>Unidentata</taxon>
        <taxon>Episquamata</taxon>
        <taxon>Laterata</taxon>
        <taxon>Lacertibaenia</taxon>
        <taxon>Lacertidae</taxon>
        <taxon>Podarcis</taxon>
    </lineage>
</organism>
<dbReference type="OMA" id="PCLHEAK"/>
<evidence type="ECO:0000256" key="1">
    <source>
        <dbReference type="ARBA" id="ARBA00004613"/>
    </source>
</evidence>
<dbReference type="GO" id="GO:0005576">
    <property type="term" value="C:extracellular region"/>
    <property type="evidence" value="ECO:0007669"/>
    <property type="project" value="UniProtKB-SubCell"/>
</dbReference>
<keyword evidence="7" id="KW-1185">Reference proteome</keyword>
<dbReference type="Ensembl" id="ENSPMRT00000020288.1">
    <property type="protein sequence ID" value="ENSPMRP00000019108.1"/>
    <property type="gene ID" value="ENSPMRG00000012462.1"/>
</dbReference>
<keyword evidence="2" id="KW-0964">Secreted</keyword>